<reference evidence="4" key="1">
    <citation type="submission" date="2009-07" db="EMBL/GenBank/DDBJ databases">
        <authorList>
            <person name="Weinstock G."/>
            <person name="Sodergren E."/>
            <person name="Clifton S."/>
            <person name="Fulton L."/>
            <person name="Fulton B."/>
            <person name="Courtney L."/>
            <person name="Fronick C."/>
            <person name="Harrison M."/>
            <person name="Strong C."/>
            <person name="Farmer C."/>
            <person name="Delahaunty K."/>
            <person name="Markovic C."/>
            <person name="Hall O."/>
            <person name="Minx P."/>
            <person name="Tomlinson C."/>
            <person name="Mitreva M."/>
            <person name="Nelson J."/>
            <person name="Hou S."/>
            <person name="Wollam A."/>
            <person name="Pepin K.H."/>
            <person name="Johnson M."/>
            <person name="Bhonagiri V."/>
            <person name="Nash W.E."/>
            <person name="Warren W."/>
            <person name="Chinwalla A."/>
            <person name="Mardis E.R."/>
            <person name="Wilson R.K."/>
        </authorList>
    </citation>
    <scope>NUCLEOTIDE SEQUENCE [LARGE SCALE GENOMIC DNA]</scope>
    <source>
        <strain evidence="4">DSM 14469</strain>
    </source>
</reference>
<keyword evidence="2" id="KW-0472">Membrane</keyword>
<evidence type="ECO:0000256" key="2">
    <source>
        <dbReference type="SAM" id="Phobius"/>
    </source>
</evidence>
<dbReference type="EMBL" id="ACCL02000012">
    <property type="protein sequence ID" value="EET60242.1"/>
    <property type="molecule type" value="Genomic_DNA"/>
</dbReference>
<feature type="transmembrane region" description="Helical" evidence="2">
    <location>
        <begin position="61"/>
        <end position="81"/>
    </location>
</feature>
<protein>
    <submittedName>
        <fullName evidence="4">Bacterial capsule synthesis protein</fullName>
    </submittedName>
</protein>
<sequence length="447" mass="49741">MKKENALQRFISYLTGSRELEQAEQMLGRLLLAAGDDGQRREIGRIRKLIRKYRRERRTRLCIAGGALCIVLAALILWMAAVMSEKGTADKSGVQKSASAPDRENASALPEVGIQDVLLGEGQSAQPAQTEKQEETEEIVKLEEPVELLLSFTGDCILGTDEYFAWDTGFNAYYDMYGADYFLENVRDIFQKDDLTIVNMEGTLTEETTREEKQFAFKGKPEFVKILASSSVEAANVANNHSHDYGEQSFLDTVNILEQNHIRTFGYDDTALMEVKGVKVGIFGIYELDDHLERTGQVKSNIAKLKQEGADIIVAVFHWSNELVTVPDENQVTLAHLAIDEGADVVVGHHPHVLQGIGTYKGKTIAYSLGNFCFGGNTHPTETDTMIFQQKFVINTDREITESETNLIPCSVSSDSTINNYQPTPLTGEEAERVLNLIDERSRALTG</sequence>
<dbReference type="PANTHER" id="PTHR33393">
    <property type="entry name" value="POLYGLUTAMINE SYNTHESIS ACCESSORY PROTEIN RV0574C-RELATED"/>
    <property type="match status" value="1"/>
</dbReference>
<dbReference type="SUPFAM" id="SSF56300">
    <property type="entry name" value="Metallo-dependent phosphatases"/>
    <property type="match status" value="1"/>
</dbReference>
<keyword evidence="2" id="KW-1133">Transmembrane helix</keyword>
<dbReference type="Gene3D" id="3.60.21.10">
    <property type="match status" value="1"/>
</dbReference>
<comment type="caution">
    <text evidence="4">The sequence shown here is derived from an EMBL/GenBank/DDBJ whole genome shotgun (WGS) entry which is preliminary data.</text>
</comment>
<dbReference type="AlphaFoldDB" id="C6LGP2"/>
<accession>C6LGP2</accession>
<keyword evidence="2" id="KW-0812">Transmembrane</keyword>
<evidence type="ECO:0000313" key="4">
    <source>
        <dbReference type="EMBL" id="EET60242.1"/>
    </source>
</evidence>
<dbReference type="STRING" id="168384.SAMN05660368_00939"/>
<dbReference type="InterPro" id="IPR029052">
    <property type="entry name" value="Metallo-depent_PP-like"/>
</dbReference>
<dbReference type="PANTHER" id="PTHR33393:SF11">
    <property type="entry name" value="POLYGLUTAMINE SYNTHESIS ACCESSORY PROTEIN RV0574C-RELATED"/>
    <property type="match status" value="1"/>
</dbReference>
<dbReference type="Pfam" id="PF09587">
    <property type="entry name" value="PGA_cap"/>
    <property type="match status" value="1"/>
</dbReference>
<evidence type="ECO:0000313" key="5">
    <source>
        <dbReference type="Proteomes" id="UP000005561"/>
    </source>
</evidence>
<keyword evidence="5" id="KW-1185">Reference proteome</keyword>
<dbReference type="Proteomes" id="UP000005561">
    <property type="component" value="Unassembled WGS sequence"/>
</dbReference>
<evidence type="ECO:0000259" key="3">
    <source>
        <dbReference type="SMART" id="SM00854"/>
    </source>
</evidence>
<organism evidence="4 5">
    <name type="scientific">Marvinbryantia formatexigens DSM 14469</name>
    <dbReference type="NCBI Taxonomy" id="478749"/>
    <lineage>
        <taxon>Bacteria</taxon>
        <taxon>Bacillati</taxon>
        <taxon>Bacillota</taxon>
        <taxon>Clostridia</taxon>
        <taxon>Lachnospirales</taxon>
        <taxon>Lachnospiraceae</taxon>
        <taxon>Marvinbryantia</taxon>
    </lineage>
</organism>
<dbReference type="InterPro" id="IPR019079">
    <property type="entry name" value="Capsule_synth_CapA"/>
</dbReference>
<dbReference type="RefSeq" id="WP_006862587.1">
    <property type="nucleotide sequence ID" value="NZ_ACCL02000012.1"/>
</dbReference>
<dbReference type="CDD" id="cd07381">
    <property type="entry name" value="MPP_CapA"/>
    <property type="match status" value="1"/>
</dbReference>
<name>C6LGP2_9FIRM</name>
<dbReference type="SMART" id="SM00854">
    <property type="entry name" value="PGA_cap"/>
    <property type="match status" value="1"/>
</dbReference>
<dbReference type="InterPro" id="IPR052169">
    <property type="entry name" value="CW_Biosynth-Accessory"/>
</dbReference>
<comment type="similarity">
    <text evidence="1">Belongs to the CapA family.</text>
</comment>
<evidence type="ECO:0000256" key="1">
    <source>
        <dbReference type="ARBA" id="ARBA00005662"/>
    </source>
</evidence>
<gene>
    <name evidence="4" type="ORF">BRYFOR_07802</name>
</gene>
<feature type="domain" description="Capsule synthesis protein CapA" evidence="3">
    <location>
        <begin position="149"/>
        <end position="376"/>
    </location>
</feature>
<proteinExistence type="inferred from homology"/>
<dbReference type="eggNOG" id="COG2843">
    <property type="taxonomic scope" value="Bacteria"/>
</dbReference>